<organism evidence="1 2">
    <name type="scientific">Araneus ventricosus</name>
    <name type="common">Orbweaver spider</name>
    <name type="synonym">Epeira ventricosa</name>
    <dbReference type="NCBI Taxonomy" id="182803"/>
    <lineage>
        <taxon>Eukaryota</taxon>
        <taxon>Metazoa</taxon>
        <taxon>Ecdysozoa</taxon>
        <taxon>Arthropoda</taxon>
        <taxon>Chelicerata</taxon>
        <taxon>Arachnida</taxon>
        <taxon>Araneae</taxon>
        <taxon>Araneomorphae</taxon>
        <taxon>Entelegynae</taxon>
        <taxon>Araneoidea</taxon>
        <taxon>Araneidae</taxon>
        <taxon>Araneus</taxon>
    </lineage>
</organism>
<accession>A0A4Y2PY72</accession>
<dbReference type="AlphaFoldDB" id="A0A4Y2PY72"/>
<protein>
    <recommendedName>
        <fullName evidence="3">Reverse transcriptase domain-containing protein</fullName>
    </recommendedName>
</protein>
<evidence type="ECO:0008006" key="3">
    <source>
        <dbReference type="Google" id="ProtNLM"/>
    </source>
</evidence>
<dbReference type="EMBL" id="BGPR01012209">
    <property type="protein sequence ID" value="GBN55056.1"/>
    <property type="molecule type" value="Genomic_DNA"/>
</dbReference>
<dbReference type="Proteomes" id="UP000499080">
    <property type="component" value="Unassembled WGS sequence"/>
</dbReference>
<proteinExistence type="predicted"/>
<comment type="caution">
    <text evidence="1">The sequence shown here is derived from an EMBL/GenBank/DDBJ whole genome shotgun (WGS) entry which is preliminary data.</text>
</comment>
<reference evidence="1 2" key="1">
    <citation type="journal article" date="2019" name="Sci. Rep.">
        <title>Orb-weaving spider Araneus ventricosus genome elucidates the spidroin gene catalogue.</title>
        <authorList>
            <person name="Kono N."/>
            <person name="Nakamura H."/>
            <person name="Ohtoshi R."/>
            <person name="Moran D.A.P."/>
            <person name="Shinohara A."/>
            <person name="Yoshida Y."/>
            <person name="Fujiwara M."/>
            <person name="Mori M."/>
            <person name="Tomita M."/>
            <person name="Arakawa K."/>
        </authorList>
    </citation>
    <scope>NUCLEOTIDE SEQUENCE [LARGE SCALE GENOMIC DNA]</scope>
</reference>
<evidence type="ECO:0000313" key="1">
    <source>
        <dbReference type="EMBL" id="GBN55056.1"/>
    </source>
</evidence>
<dbReference type="OrthoDB" id="10037236at2759"/>
<sequence length="115" mass="13323">MSMIELQLQNAVNKLVACCDKNGHAISAEKSRCVHFCRKRNIHLDPNIQIRNAPIPVVNEIRFLGVIFRSETRFLPHILRLRKMCERSWNILKVLIETSWSADRTSLPSSHSLPY</sequence>
<evidence type="ECO:0000313" key="2">
    <source>
        <dbReference type="Proteomes" id="UP000499080"/>
    </source>
</evidence>
<gene>
    <name evidence="1" type="ORF">AVEN_204337_1</name>
</gene>
<keyword evidence="2" id="KW-1185">Reference proteome</keyword>
<name>A0A4Y2PY72_ARAVE</name>